<dbReference type="InterPro" id="IPR036514">
    <property type="entry name" value="SGNH_hydro_sf"/>
</dbReference>
<organism evidence="2 3">
    <name type="scientific">Petromyzon marinus</name>
    <name type="common">Sea lamprey</name>
    <dbReference type="NCBI Taxonomy" id="7757"/>
    <lineage>
        <taxon>Eukaryota</taxon>
        <taxon>Metazoa</taxon>
        <taxon>Chordata</taxon>
        <taxon>Craniata</taxon>
        <taxon>Vertebrata</taxon>
        <taxon>Cyclostomata</taxon>
        <taxon>Hyperoartia</taxon>
        <taxon>Petromyzontiformes</taxon>
        <taxon>Petromyzontidae</taxon>
        <taxon>Petromyzon</taxon>
    </lineage>
</organism>
<dbReference type="PANTHER" id="PTHR16165:SF3">
    <property type="entry name" value="NXPE FAMILY MEMBER 1"/>
    <property type="match status" value="1"/>
</dbReference>
<dbReference type="GeneID" id="116939601"/>
<feature type="domain" description="NXPE C-terminal" evidence="1">
    <location>
        <begin position="7"/>
        <end position="218"/>
    </location>
</feature>
<dbReference type="KEGG" id="pmrn:116939601"/>
<evidence type="ECO:0000259" key="1">
    <source>
        <dbReference type="Pfam" id="PF24536"/>
    </source>
</evidence>
<dbReference type="InterPro" id="IPR057106">
    <property type="entry name" value="NXPE4_C"/>
</dbReference>
<name>A0AAJ7SR76_PETMA</name>
<gene>
    <name evidence="3" type="primary">LOC116939601</name>
</gene>
<dbReference type="Proteomes" id="UP001318040">
    <property type="component" value="Chromosome 6"/>
</dbReference>
<reference evidence="3" key="1">
    <citation type="submission" date="2025-08" db="UniProtKB">
        <authorList>
            <consortium name="RefSeq"/>
        </authorList>
    </citation>
    <scope>IDENTIFICATION</scope>
    <source>
        <tissue evidence="3">Sperm</tissue>
    </source>
</reference>
<dbReference type="AlphaFoldDB" id="A0AAJ7SR76"/>
<sequence>MKHFDDPQTIRACLKEKEIILLGDSTIRQWWEYLNEFVRELKRLTLKTPGKGRQQPRLAVDIEHNISLQWYCHAYPLITQAYTVTQDACYIAHRIDGTFGGSHTVVAISLGAHFVVFPIEVFRRRMQNIGAAVARLLLRNPKTKVVIKLANTRDSTNLEFYSNWNTFRINQVTMEVFKDMNVAFVDAWDMTASINSTDIHPNRMIVKNEVDLFLSFVC</sequence>
<accession>A0AAJ7SR76</accession>
<dbReference type="SUPFAM" id="SSF52266">
    <property type="entry name" value="SGNH hydrolase"/>
    <property type="match status" value="1"/>
</dbReference>
<evidence type="ECO:0000313" key="2">
    <source>
        <dbReference type="Proteomes" id="UP001318040"/>
    </source>
</evidence>
<dbReference type="Pfam" id="PF24536">
    <property type="entry name" value="NXPE4_C"/>
    <property type="match status" value="1"/>
</dbReference>
<evidence type="ECO:0000313" key="3">
    <source>
        <dbReference type="RefSeq" id="XP_032804086.1"/>
    </source>
</evidence>
<dbReference type="PANTHER" id="PTHR16165">
    <property type="entry name" value="NXPE FAMILY MEMBER"/>
    <property type="match status" value="1"/>
</dbReference>
<keyword evidence="2" id="KW-1185">Reference proteome</keyword>
<protein>
    <submittedName>
        <fullName evidence="3">NXPE family member 3-like</fullName>
    </submittedName>
</protein>
<proteinExistence type="predicted"/>
<dbReference type="Gene3D" id="3.40.50.1110">
    <property type="entry name" value="SGNH hydrolase"/>
    <property type="match status" value="1"/>
</dbReference>
<dbReference type="RefSeq" id="XP_032804086.1">
    <property type="nucleotide sequence ID" value="XM_032948195.1"/>
</dbReference>